<reference evidence="9 10" key="1">
    <citation type="submission" date="2022-03" db="EMBL/GenBank/DDBJ databases">
        <title>Draft genome sequence of Furfurilactobacillus curtus JCM 31185.</title>
        <authorList>
            <person name="Suzuki S."/>
            <person name="Endo A."/>
            <person name="Kajikawa A."/>
        </authorList>
    </citation>
    <scope>NUCLEOTIDE SEQUENCE [LARGE SCALE GENOMIC DNA]</scope>
    <source>
        <strain evidence="9 10">JCM 31185</strain>
    </source>
</reference>
<dbReference type="InterPro" id="IPR042088">
    <property type="entry name" value="OligoPept_F_C"/>
</dbReference>
<keyword evidence="1 6" id="KW-0645">Protease</keyword>
<dbReference type="Gene3D" id="1.20.140.70">
    <property type="entry name" value="Oligopeptidase f, N-terminal domain"/>
    <property type="match status" value="1"/>
</dbReference>
<keyword evidence="5 6" id="KW-0482">Metalloprotease</keyword>
<sequence length="600" mass="67973">MADVKQLPTRDEVPVSLTWDLTAIFLDEAAWEQAYVRVETELTQFDQYHQHLGDGPEQLLAATQALLSVWQHLERIDVYASLLQEQDTSNQAAQGLAARADDLVARAGSALAWFEPEVLTINEDQLRDWLAAPDLAVYQHFFADINRARQHTLPADQESLLSGASDIFNASAKTFGVLDNADLTFPVVRDEEGHEVQLSQGVYGVLLQSTDRSVRAAAFKQLFRVYQQFQNTFASTLSSTIKTHNFTAKVHHYDSARAAALAKNNIPETVYETLVDQVNDHLSLLHRYVSLRKRILGVDHLHAYDLYTPITRTAPLTYTYTTAQKEALAALSVMGPDYVSHVQAAFDQRWIDVVETKGKRSGAFSSGAYDTNPYILLNWQDNLEELFTLVHEMGHSIHSYYTRHNQPYQYGDYAIFVAEIASTTNENTLTQYLLDHHQDPATRAFVLNHYLDGFKGTVFRQTQFAEFEHWLHQEDAAGHPLTAQRLTEYYGALNQRYYGPELTPDPEIAYEWARIPHFYYNYYVFQYATGFAAASTLSQGITSQQPGALERYLTFLKAGNSQYPLSVMKTAGVDMTKPDYLVAAFNVFEQRLNELEAILG</sequence>
<name>A0ABQ5JPQ0_9LACO</name>
<dbReference type="Gene3D" id="1.10.287.830">
    <property type="entry name" value="putative peptidase helix hairpin domain like"/>
    <property type="match status" value="1"/>
</dbReference>
<dbReference type="InterPro" id="IPR001567">
    <property type="entry name" value="Pept_M3A_M3B_dom"/>
</dbReference>
<evidence type="ECO:0000256" key="4">
    <source>
        <dbReference type="ARBA" id="ARBA00022833"/>
    </source>
</evidence>
<keyword evidence="3 6" id="KW-0378">Hydrolase</keyword>
<dbReference type="InterPro" id="IPR004438">
    <property type="entry name" value="Peptidase_M3B"/>
</dbReference>
<dbReference type="Gene3D" id="1.10.1370.20">
    <property type="entry name" value="Oligoendopeptidase f, C-terminal domain"/>
    <property type="match status" value="1"/>
</dbReference>
<evidence type="ECO:0000256" key="6">
    <source>
        <dbReference type="RuleBase" id="RU368091"/>
    </source>
</evidence>
<evidence type="ECO:0000313" key="10">
    <source>
        <dbReference type="Proteomes" id="UP001628078"/>
    </source>
</evidence>
<comment type="cofactor">
    <cofactor evidence="6">
        <name>Zn(2+)</name>
        <dbReference type="ChEBI" id="CHEBI:29105"/>
    </cofactor>
    <text evidence="6">Binds 1 zinc ion.</text>
</comment>
<evidence type="ECO:0000313" key="9">
    <source>
        <dbReference type="EMBL" id="GKT05309.1"/>
    </source>
</evidence>
<dbReference type="InterPro" id="IPR013647">
    <property type="entry name" value="OligopepF_N_dom"/>
</dbReference>
<feature type="domain" description="Oligopeptidase F N-terminal" evidence="8">
    <location>
        <begin position="117"/>
        <end position="185"/>
    </location>
</feature>
<comment type="similarity">
    <text evidence="6">Belongs to the peptidase M3B family.</text>
</comment>
<accession>A0ABQ5JPQ0</accession>
<evidence type="ECO:0000256" key="2">
    <source>
        <dbReference type="ARBA" id="ARBA00022723"/>
    </source>
</evidence>
<evidence type="ECO:0000256" key="1">
    <source>
        <dbReference type="ARBA" id="ARBA00022670"/>
    </source>
</evidence>
<keyword evidence="4 6" id="KW-0862">Zinc</keyword>
<dbReference type="Pfam" id="PF01432">
    <property type="entry name" value="Peptidase_M3"/>
    <property type="match status" value="1"/>
</dbReference>
<protein>
    <recommendedName>
        <fullName evidence="6">Oligopeptidase F</fullName>
        <ecNumber evidence="6">3.4.24.-</ecNumber>
    </recommendedName>
</protein>
<dbReference type="PANTHER" id="PTHR11804:SF84">
    <property type="entry name" value="SACCHAROLYSIN"/>
    <property type="match status" value="1"/>
</dbReference>
<dbReference type="EC" id="3.4.24.-" evidence="6"/>
<proteinExistence type="inferred from homology"/>
<dbReference type="Proteomes" id="UP001628078">
    <property type="component" value="Unassembled WGS sequence"/>
</dbReference>
<dbReference type="NCBIfam" id="TIGR00181">
    <property type="entry name" value="pepF"/>
    <property type="match status" value="1"/>
</dbReference>
<gene>
    <name evidence="9" type="primary">pepF</name>
    <name evidence="9" type="ORF">JCM31185_05980</name>
</gene>
<feature type="domain" description="Peptidase M3A/M3B catalytic" evidence="7">
    <location>
        <begin position="205"/>
        <end position="586"/>
    </location>
</feature>
<dbReference type="SUPFAM" id="SSF55486">
    <property type="entry name" value="Metalloproteases ('zincins'), catalytic domain"/>
    <property type="match status" value="1"/>
</dbReference>
<keyword evidence="10" id="KW-1185">Reference proteome</keyword>
<evidence type="ECO:0000259" key="8">
    <source>
        <dbReference type="Pfam" id="PF08439"/>
    </source>
</evidence>
<comment type="caution">
    <text evidence="9">The sequence shown here is derived from an EMBL/GenBank/DDBJ whole genome shotgun (WGS) entry which is preliminary data.</text>
</comment>
<dbReference type="RefSeq" id="WP_407882558.1">
    <property type="nucleotide sequence ID" value="NZ_BQXO01000001.1"/>
</dbReference>
<organism evidence="9 10">
    <name type="scientific">Furfurilactobacillus curtus</name>
    <dbReference type="NCBI Taxonomy" id="1746200"/>
    <lineage>
        <taxon>Bacteria</taxon>
        <taxon>Bacillati</taxon>
        <taxon>Bacillota</taxon>
        <taxon>Bacilli</taxon>
        <taxon>Lactobacillales</taxon>
        <taxon>Lactobacillaceae</taxon>
        <taxon>Furfurilactobacillus</taxon>
    </lineage>
</organism>
<comment type="function">
    <text evidence="6">Has oligopeptidase activity and degrades a variety of small bioactive peptides.</text>
</comment>
<dbReference type="CDD" id="cd09608">
    <property type="entry name" value="M3B_PepF"/>
    <property type="match status" value="1"/>
</dbReference>
<dbReference type="InterPro" id="IPR045090">
    <property type="entry name" value="Pept_M3A_M3B"/>
</dbReference>
<evidence type="ECO:0000256" key="3">
    <source>
        <dbReference type="ARBA" id="ARBA00022801"/>
    </source>
</evidence>
<keyword evidence="2 6" id="KW-0479">Metal-binding</keyword>
<evidence type="ECO:0000256" key="5">
    <source>
        <dbReference type="ARBA" id="ARBA00023049"/>
    </source>
</evidence>
<dbReference type="EMBL" id="BQXO01000001">
    <property type="protein sequence ID" value="GKT05309.1"/>
    <property type="molecule type" value="Genomic_DNA"/>
</dbReference>
<dbReference type="PANTHER" id="PTHR11804">
    <property type="entry name" value="PROTEASE M3 THIMET OLIGOPEPTIDASE-RELATED"/>
    <property type="match status" value="1"/>
</dbReference>
<dbReference type="Pfam" id="PF08439">
    <property type="entry name" value="Peptidase_M3_N"/>
    <property type="match status" value="1"/>
</dbReference>
<evidence type="ECO:0000259" key="7">
    <source>
        <dbReference type="Pfam" id="PF01432"/>
    </source>
</evidence>